<dbReference type="Proteomes" id="UP001364695">
    <property type="component" value="Unassembled WGS sequence"/>
</dbReference>
<comment type="caution">
    <text evidence="1">The sequence shown here is derived from an EMBL/GenBank/DDBJ whole genome shotgun (WGS) entry which is preliminary data.</text>
</comment>
<gene>
    <name evidence="1" type="primary">yidD</name>
    <name evidence="1" type="ORF">RV045_06390</name>
</gene>
<evidence type="ECO:0000313" key="1">
    <source>
        <dbReference type="EMBL" id="MEJ7138058.1"/>
    </source>
</evidence>
<dbReference type="EMBL" id="JAWDIE010000008">
    <property type="protein sequence ID" value="MEJ7138058.1"/>
    <property type="molecule type" value="Genomic_DNA"/>
</dbReference>
<name>A0ACC6P1D9_9BURK</name>
<evidence type="ECO:0000313" key="2">
    <source>
        <dbReference type="Proteomes" id="UP001364695"/>
    </source>
</evidence>
<keyword evidence="2" id="KW-1185">Reference proteome</keyword>
<reference evidence="1" key="1">
    <citation type="submission" date="2023-10" db="EMBL/GenBank/DDBJ databases">
        <title>Amphibacter perezi, gen. nov., sp. nov. a novel taxa of the family Comamonadaceae, class Betaproteobacteria isolated from the skin microbiota of Pelophylax perezi from different populations.</title>
        <authorList>
            <person name="Costa S."/>
            <person name="Proenca D.N."/>
            <person name="Lopes I."/>
            <person name="Morais P.V."/>
        </authorList>
    </citation>
    <scope>NUCLEOTIDE SEQUENCE</scope>
    <source>
        <strain evidence="1">SL12-8</strain>
    </source>
</reference>
<proteinExistence type="predicted"/>
<organism evidence="1 2">
    <name type="scientific">Amphibiibacter pelophylacis</name>
    <dbReference type="NCBI Taxonomy" id="1799477"/>
    <lineage>
        <taxon>Bacteria</taxon>
        <taxon>Pseudomonadati</taxon>
        <taxon>Pseudomonadota</taxon>
        <taxon>Betaproteobacteria</taxon>
        <taxon>Burkholderiales</taxon>
        <taxon>Sphaerotilaceae</taxon>
        <taxon>Amphibiibacter</taxon>
    </lineage>
</organism>
<sequence>MLRRALSALLLGLIRGYQWGISPMLAPRCRYLPTCSAYGLEAIRQHGPYLGSCLAVRRLCRCHPWSPGGWDPVPERASCLGFFRF</sequence>
<protein>
    <submittedName>
        <fullName evidence="1">Membrane protein insertion efficiency factor YidD</fullName>
    </submittedName>
</protein>
<accession>A0ACC6P1D9</accession>